<dbReference type="NCBIfam" id="NF009757">
    <property type="entry name" value="PRK13261.2-3"/>
    <property type="match status" value="1"/>
</dbReference>
<dbReference type="GO" id="GO:0006457">
    <property type="term" value="P:protein folding"/>
    <property type="evidence" value="ECO:0007669"/>
    <property type="project" value="InterPro"/>
</dbReference>
<comment type="subcellular location">
    <subcellularLocation>
        <location evidence="1 5">Cytoplasm</location>
    </subcellularLocation>
</comment>
<keyword evidence="3 5" id="KW-0533">Nickel</keyword>
<gene>
    <name evidence="5" type="primary">ureE</name>
    <name evidence="7" type="ORF">AS189_12235</name>
</gene>
<reference evidence="8" key="1">
    <citation type="submission" date="2015-11" db="EMBL/GenBank/DDBJ databases">
        <authorList>
            <person name="Kumar R."/>
            <person name="Singh D."/>
            <person name="Swarnkar M.K."/>
            <person name="Singh A.K."/>
            <person name="Kumar S."/>
        </authorList>
    </citation>
    <scope>NUCLEOTIDE SEQUENCE [LARGE SCALE GENOMIC DNA]</scope>
    <source>
        <strain evidence="8">ERGS4:06</strain>
    </source>
</reference>
<dbReference type="PIRSF" id="PIRSF036402">
    <property type="entry name" value="Ureas_acces_UreE"/>
    <property type="match status" value="1"/>
</dbReference>
<dbReference type="GO" id="GO:0019627">
    <property type="term" value="P:urea metabolic process"/>
    <property type="evidence" value="ECO:0007669"/>
    <property type="project" value="InterPro"/>
</dbReference>
<reference evidence="7 8" key="2">
    <citation type="journal article" date="2016" name="J. Biotechnol.">
        <title>Complete genome sequence of Arthrobacter alpinus ERGS4:06, a yellow pigmented bacterium tolerant to cold and radiations isolated from Sikkim Himalaya.</title>
        <authorList>
            <person name="Kumar R."/>
            <person name="Singh D."/>
            <person name="Swarnkar M.K."/>
            <person name="Singh A.K."/>
            <person name="Kumar S."/>
        </authorList>
    </citation>
    <scope>NUCLEOTIDE SEQUENCE [LARGE SCALE GENOMIC DNA]</scope>
    <source>
        <strain evidence="7 8">ERGS4:06</strain>
    </source>
</reference>
<proteinExistence type="inferred from homology"/>
<evidence type="ECO:0000256" key="2">
    <source>
        <dbReference type="ARBA" id="ARBA00022490"/>
    </source>
</evidence>
<organism evidence="7 8">
    <name type="scientific">Arthrobacter alpinus</name>
    <dbReference type="NCBI Taxonomy" id="656366"/>
    <lineage>
        <taxon>Bacteria</taxon>
        <taxon>Bacillati</taxon>
        <taxon>Actinomycetota</taxon>
        <taxon>Actinomycetes</taxon>
        <taxon>Micrococcales</taxon>
        <taxon>Micrococcaceae</taxon>
        <taxon>Arthrobacter</taxon>
    </lineage>
</organism>
<dbReference type="InterPro" id="IPR004029">
    <property type="entry name" value="UreE_N"/>
</dbReference>
<dbReference type="AlphaFoldDB" id="A0A0S2M113"/>
<dbReference type="GO" id="GO:0065003">
    <property type="term" value="P:protein-containing complex assembly"/>
    <property type="evidence" value="ECO:0007669"/>
    <property type="project" value="InterPro"/>
</dbReference>
<evidence type="ECO:0000256" key="1">
    <source>
        <dbReference type="ARBA" id="ARBA00004496"/>
    </source>
</evidence>
<dbReference type="GO" id="GO:0005737">
    <property type="term" value="C:cytoplasm"/>
    <property type="evidence" value="ECO:0007669"/>
    <property type="project" value="UniProtKB-SubCell"/>
</dbReference>
<dbReference type="InterPro" id="IPR012406">
    <property type="entry name" value="UreE"/>
</dbReference>
<dbReference type="HAMAP" id="MF_00822">
    <property type="entry name" value="UreE"/>
    <property type="match status" value="1"/>
</dbReference>
<dbReference type="GO" id="GO:0016151">
    <property type="term" value="F:nickel cation binding"/>
    <property type="evidence" value="ECO:0007669"/>
    <property type="project" value="UniProtKB-UniRule"/>
</dbReference>
<dbReference type="OrthoDB" id="9810882at2"/>
<comment type="similarity">
    <text evidence="5">Belongs to the UreE family.</text>
</comment>
<name>A0A0S2M113_9MICC</name>
<dbReference type="EMBL" id="CP013200">
    <property type="protein sequence ID" value="ALO67131.1"/>
    <property type="molecule type" value="Genomic_DNA"/>
</dbReference>
<evidence type="ECO:0000256" key="5">
    <source>
        <dbReference type="HAMAP-Rule" id="MF_00822"/>
    </source>
</evidence>
<dbReference type="Proteomes" id="UP000059574">
    <property type="component" value="Chromosome"/>
</dbReference>
<dbReference type="Pfam" id="PF02814">
    <property type="entry name" value="UreE_N"/>
    <property type="match status" value="1"/>
</dbReference>
<keyword evidence="4 5" id="KW-0143">Chaperone</keyword>
<protein>
    <recommendedName>
        <fullName evidence="5">Urease accessory protein UreE</fullName>
    </recommendedName>
</protein>
<evidence type="ECO:0000313" key="8">
    <source>
        <dbReference type="Proteomes" id="UP000059574"/>
    </source>
</evidence>
<dbReference type="SMART" id="SM00988">
    <property type="entry name" value="UreE_N"/>
    <property type="match status" value="1"/>
</dbReference>
<dbReference type="SUPFAM" id="SSF69287">
    <property type="entry name" value="Urease metallochaperone UreE, N-terminal domain"/>
    <property type="match status" value="1"/>
</dbReference>
<dbReference type="Gene3D" id="3.30.70.790">
    <property type="entry name" value="UreE, C-terminal domain"/>
    <property type="match status" value="1"/>
</dbReference>
<feature type="domain" description="UreE urease accessory N-terminal" evidence="6">
    <location>
        <begin position="11"/>
        <end position="79"/>
    </location>
</feature>
<sequence length="164" mass="18495">MIIDAILGNKFDPATQTFDPSVLEKLHEERVVLPSALLVKRIQRVTTDHGRELGIRLAGETTADLRDGDVLYVDETDAIVISVEHSDVLVIAPESVKEMGIVAHNLGNRHMQAQFFGEDSEYEAQVMVLAYDHTVEDYLKHVGVPYSRQERVMPVPFRHAEHTH</sequence>
<dbReference type="RefSeq" id="WP_062289317.1">
    <property type="nucleotide sequence ID" value="NZ_CP013200.1"/>
</dbReference>
<dbReference type="SUPFAM" id="SSF69737">
    <property type="entry name" value="Urease metallochaperone UreE, C-terminal domain"/>
    <property type="match status" value="1"/>
</dbReference>
<evidence type="ECO:0000313" key="7">
    <source>
        <dbReference type="EMBL" id="ALO67131.1"/>
    </source>
</evidence>
<dbReference type="Pfam" id="PF05194">
    <property type="entry name" value="UreE_C"/>
    <property type="match status" value="1"/>
</dbReference>
<dbReference type="InterPro" id="IPR007864">
    <property type="entry name" value="UreE_C_dom"/>
</dbReference>
<comment type="function">
    <text evidence="5">Involved in urease metallocenter assembly. Binds nickel. Probably functions as a nickel donor during metallocenter assembly.</text>
</comment>
<keyword evidence="2 5" id="KW-0963">Cytoplasm</keyword>
<dbReference type="InterPro" id="IPR036118">
    <property type="entry name" value="UreE_N_sf"/>
</dbReference>
<dbReference type="Gene3D" id="2.60.260.20">
    <property type="entry name" value="Urease metallochaperone UreE, N-terminal domain"/>
    <property type="match status" value="1"/>
</dbReference>
<evidence type="ECO:0000256" key="3">
    <source>
        <dbReference type="ARBA" id="ARBA00022596"/>
    </source>
</evidence>
<dbReference type="GO" id="GO:0051082">
    <property type="term" value="F:unfolded protein binding"/>
    <property type="evidence" value="ECO:0007669"/>
    <property type="project" value="UniProtKB-UniRule"/>
</dbReference>
<evidence type="ECO:0000256" key="4">
    <source>
        <dbReference type="ARBA" id="ARBA00023186"/>
    </source>
</evidence>
<dbReference type="CDD" id="cd00571">
    <property type="entry name" value="UreE"/>
    <property type="match status" value="1"/>
</dbReference>
<accession>A0A0S2M113</accession>
<evidence type="ECO:0000259" key="6">
    <source>
        <dbReference type="SMART" id="SM00988"/>
    </source>
</evidence>